<dbReference type="Pfam" id="PF00881">
    <property type="entry name" value="Nitroreductase"/>
    <property type="match status" value="1"/>
</dbReference>
<dbReference type="EC" id="1.13.11.79" evidence="2"/>
<proteinExistence type="predicted"/>
<dbReference type="NCBIfam" id="TIGR02476">
    <property type="entry name" value="BluB"/>
    <property type="match status" value="1"/>
</dbReference>
<comment type="caution">
    <text evidence="2">The sequence shown here is derived from an EMBL/GenBank/DDBJ whole genome shotgun (WGS) entry which is preliminary data.</text>
</comment>
<dbReference type="AlphaFoldDB" id="A0A3M6R0T2"/>
<dbReference type="Proteomes" id="UP000278006">
    <property type="component" value="Unassembled WGS sequence"/>
</dbReference>
<evidence type="ECO:0000259" key="1">
    <source>
        <dbReference type="Pfam" id="PF00881"/>
    </source>
</evidence>
<name>A0A3M6R0T2_9BURK</name>
<dbReference type="PANTHER" id="PTHR23026">
    <property type="entry name" value="NADPH NITROREDUCTASE"/>
    <property type="match status" value="1"/>
</dbReference>
<dbReference type="InterPro" id="IPR050627">
    <property type="entry name" value="Nitroreductase/BluB"/>
</dbReference>
<protein>
    <submittedName>
        <fullName evidence="2">5,6-dimethylbenzimidazole synthase</fullName>
        <ecNumber evidence="2">1.13.11.79</ecNumber>
    </submittedName>
</protein>
<dbReference type="InterPro" id="IPR029479">
    <property type="entry name" value="Nitroreductase"/>
</dbReference>
<dbReference type="InterPro" id="IPR012825">
    <property type="entry name" value="BluB"/>
</dbReference>
<dbReference type="EMBL" id="RDQO01000001">
    <property type="protein sequence ID" value="RMX08860.1"/>
    <property type="molecule type" value="Genomic_DNA"/>
</dbReference>
<dbReference type="SUPFAM" id="SSF55469">
    <property type="entry name" value="FMN-dependent nitroreductase-like"/>
    <property type="match status" value="1"/>
</dbReference>
<gene>
    <name evidence="2" type="primary">bluB</name>
    <name evidence="2" type="ORF">D8I35_03380</name>
</gene>
<accession>A0A3M6R0T2</accession>
<dbReference type="Gene3D" id="3.40.109.10">
    <property type="entry name" value="NADH Oxidase"/>
    <property type="match status" value="1"/>
</dbReference>
<evidence type="ECO:0000313" key="3">
    <source>
        <dbReference type="Proteomes" id="UP000278006"/>
    </source>
</evidence>
<dbReference type="OrthoDB" id="9773807at2"/>
<organism evidence="2 3">
    <name type="scientific">Corticibacter populi</name>
    <dbReference type="NCBI Taxonomy" id="1550736"/>
    <lineage>
        <taxon>Bacteria</taxon>
        <taxon>Pseudomonadati</taxon>
        <taxon>Pseudomonadota</taxon>
        <taxon>Betaproteobacteria</taxon>
        <taxon>Burkholderiales</taxon>
        <taxon>Comamonadaceae</taxon>
        <taxon>Corticibacter</taxon>
    </lineage>
</organism>
<evidence type="ECO:0000313" key="2">
    <source>
        <dbReference type="EMBL" id="RMX08860.1"/>
    </source>
</evidence>
<keyword evidence="2" id="KW-0560">Oxidoreductase</keyword>
<feature type="domain" description="Nitroreductase" evidence="1">
    <location>
        <begin position="16"/>
        <end position="181"/>
    </location>
</feature>
<dbReference type="PANTHER" id="PTHR23026:SF123">
    <property type="entry name" value="NAD(P)H NITROREDUCTASE RV3131-RELATED"/>
    <property type="match status" value="1"/>
</dbReference>
<dbReference type="GO" id="GO:0102919">
    <property type="term" value="F:5,6-dimethylbenzimidazole synthase activity"/>
    <property type="evidence" value="ECO:0007669"/>
    <property type="project" value="UniProtKB-EC"/>
</dbReference>
<sequence length="207" mass="23534">MEFADSERESLLRLLTWRRDVRHFETREVPPVVVQQLRLAMDLAPSVGNSRPWRIFQVESQARRLAVHDIFRQANAAAMQDQVPEKRQQYQQLKLEGIETAPLQLAVFTDTDPTAGYGLGRHSMAGTLEQSTAMAVQNLNLVARAQGLGVGMVSVLNAAGMERLFEVPQTWRFSLYLCIGWPQFTDDLPLLHRNGWQENQTVAWESC</sequence>
<dbReference type="InterPro" id="IPR000415">
    <property type="entry name" value="Nitroreductase-like"/>
</dbReference>
<reference evidence="2 3" key="1">
    <citation type="submission" date="2018-10" db="EMBL/GenBank/DDBJ databases">
        <title>Draft genome of Cortibacter populi DSM10536.</title>
        <authorList>
            <person name="Bernier A.-M."/>
            <person name="Bernard K."/>
        </authorList>
    </citation>
    <scope>NUCLEOTIDE SEQUENCE [LARGE SCALE GENOMIC DNA]</scope>
    <source>
        <strain evidence="2 3">DSM 105136</strain>
    </source>
</reference>
<keyword evidence="3" id="KW-1185">Reference proteome</keyword>